<feature type="compositionally biased region" description="Polar residues" evidence="1">
    <location>
        <begin position="166"/>
        <end position="210"/>
    </location>
</feature>
<evidence type="ECO:0000313" key="2">
    <source>
        <dbReference type="EMBL" id="ACD88936.1"/>
    </source>
</evidence>
<reference evidence="2" key="1">
    <citation type="journal article" date="2009" name="Mol. Biol. Evol.">
        <title>Degenerate tetraploidy was established before bdelloid rotifer families diverged.</title>
        <authorList>
            <person name="Hur J.H."/>
            <person name="Van Doninck K."/>
            <person name="Mandigo M.L."/>
            <person name="Meselson M."/>
        </authorList>
    </citation>
    <scope>NUCLEOTIDE SEQUENCE</scope>
</reference>
<sequence>IFVISGQHTHNYKSHHSKCKAVQLKYINLPTMMRRKIVFLNSTILLLFVLSKGSAQPDNEEEVENEAFRADRFFENRKPTTDHPSTANHSTWITRRPPTTDHPTWTSRRPPTTDHPTWTSRRPPTTDHPTWTSRRPPTTDHPTWITRRPPTTDHPTWITRRPLTTDHPTWTSRRPPTTDHPTWTSRRPPTTDHPTWTSRRPPTTDHPTWTSRRPATCKFLFPSPSFHLIYTFITLARSTRRPLTTTTTNYYPHVPCKSTSLFIPFSSSPSSSSSLYSFR</sequence>
<name>B3G3W5_ADIVA</name>
<evidence type="ECO:0000256" key="1">
    <source>
        <dbReference type="SAM" id="MobiDB-lite"/>
    </source>
</evidence>
<proteinExistence type="predicted"/>
<feature type="compositionally biased region" description="Polar residues" evidence="1">
    <location>
        <begin position="82"/>
        <end position="93"/>
    </location>
</feature>
<feature type="region of interest" description="Disordered" evidence="1">
    <location>
        <begin position="76"/>
        <end position="210"/>
    </location>
</feature>
<accession>B3G3W5</accession>
<feature type="non-terminal residue" evidence="2">
    <location>
        <position position="1"/>
    </location>
</feature>
<feature type="compositionally biased region" description="Polar residues" evidence="1">
    <location>
        <begin position="101"/>
        <end position="136"/>
    </location>
</feature>
<dbReference type="AlphaFoldDB" id="B3G3W5"/>
<protein>
    <submittedName>
        <fullName evidence="2">Glycoprotein</fullName>
    </submittedName>
</protein>
<organism evidence="2">
    <name type="scientific">Adineta vaga</name>
    <name type="common">Rotifer</name>
    <name type="synonym">Callidina vaga</name>
    <dbReference type="NCBI Taxonomy" id="104782"/>
    <lineage>
        <taxon>Eukaryota</taxon>
        <taxon>Metazoa</taxon>
        <taxon>Spiralia</taxon>
        <taxon>Gnathifera</taxon>
        <taxon>Rotifera</taxon>
        <taxon>Eurotatoria</taxon>
        <taxon>Bdelloidea</taxon>
        <taxon>Adinetida</taxon>
        <taxon>Adinetidae</taxon>
        <taxon>Adineta</taxon>
    </lineage>
</organism>
<dbReference type="EMBL" id="EU637017">
    <property type="protein sequence ID" value="ACD88936.1"/>
    <property type="molecule type" value="Genomic_DNA"/>
</dbReference>